<reference evidence="2" key="1">
    <citation type="journal article" date="2022" name="Mol. Ecol. Resour.">
        <title>The genomes of chicory, endive, great burdock and yacon provide insights into Asteraceae palaeo-polyploidization history and plant inulin production.</title>
        <authorList>
            <person name="Fan W."/>
            <person name="Wang S."/>
            <person name="Wang H."/>
            <person name="Wang A."/>
            <person name="Jiang F."/>
            <person name="Liu H."/>
            <person name="Zhao H."/>
            <person name="Xu D."/>
            <person name="Zhang Y."/>
        </authorList>
    </citation>
    <scope>NUCLEOTIDE SEQUENCE [LARGE SCALE GENOMIC DNA]</scope>
    <source>
        <strain evidence="2">cv. Niubang</strain>
    </source>
</reference>
<comment type="caution">
    <text evidence="1">The sequence shown here is derived from an EMBL/GenBank/DDBJ whole genome shotgun (WGS) entry which is preliminary data.</text>
</comment>
<organism evidence="1 2">
    <name type="scientific">Arctium lappa</name>
    <name type="common">Greater burdock</name>
    <name type="synonym">Lappa major</name>
    <dbReference type="NCBI Taxonomy" id="4217"/>
    <lineage>
        <taxon>Eukaryota</taxon>
        <taxon>Viridiplantae</taxon>
        <taxon>Streptophyta</taxon>
        <taxon>Embryophyta</taxon>
        <taxon>Tracheophyta</taxon>
        <taxon>Spermatophyta</taxon>
        <taxon>Magnoliopsida</taxon>
        <taxon>eudicotyledons</taxon>
        <taxon>Gunneridae</taxon>
        <taxon>Pentapetalae</taxon>
        <taxon>asterids</taxon>
        <taxon>campanulids</taxon>
        <taxon>Asterales</taxon>
        <taxon>Asteraceae</taxon>
        <taxon>Carduoideae</taxon>
        <taxon>Cardueae</taxon>
        <taxon>Arctiinae</taxon>
        <taxon>Arctium</taxon>
    </lineage>
</organism>
<accession>A0ACB9A433</accession>
<proteinExistence type="predicted"/>
<dbReference type="Proteomes" id="UP001055879">
    <property type="component" value="Linkage Group LG09"/>
</dbReference>
<evidence type="ECO:0000313" key="2">
    <source>
        <dbReference type="Proteomes" id="UP001055879"/>
    </source>
</evidence>
<evidence type="ECO:0000313" key="1">
    <source>
        <dbReference type="EMBL" id="KAI3703150.1"/>
    </source>
</evidence>
<name>A0ACB9A433_ARCLA</name>
<reference evidence="1 2" key="2">
    <citation type="journal article" date="2022" name="Mol. Ecol. Resour.">
        <title>The genomes of chicory, endive, great burdock and yacon provide insights into Asteraceae paleo-polyploidization history and plant inulin production.</title>
        <authorList>
            <person name="Fan W."/>
            <person name="Wang S."/>
            <person name="Wang H."/>
            <person name="Wang A."/>
            <person name="Jiang F."/>
            <person name="Liu H."/>
            <person name="Zhao H."/>
            <person name="Xu D."/>
            <person name="Zhang Y."/>
        </authorList>
    </citation>
    <scope>NUCLEOTIDE SEQUENCE [LARGE SCALE GENOMIC DNA]</scope>
    <source>
        <strain evidence="2">cv. Niubang</strain>
    </source>
</reference>
<gene>
    <name evidence="1" type="ORF">L6452_28906</name>
</gene>
<sequence>MKGMHELSIIKAANYSYNNVSINAIIDQQTCSSHNHQQAQDHRKGRLIEDIQAVDDHQLATSCNNNDSGDEDKSGQAIEKNEILPSSESDQVDQFWNMLDDIQLHDENGSQMEVDKWLRLLEEELGLIN</sequence>
<dbReference type="EMBL" id="CM042055">
    <property type="protein sequence ID" value="KAI3703150.1"/>
    <property type="molecule type" value="Genomic_DNA"/>
</dbReference>
<protein>
    <submittedName>
        <fullName evidence="1">Uncharacterized protein</fullName>
    </submittedName>
</protein>
<keyword evidence="2" id="KW-1185">Reference proteome</keyword>